<protein>
    <submittedName>
        <fullName evidence="2">Uncharacterized protein</fullName>
    </submittedName>
</protein>
<keyword evidence="1" id="KW-1133">Transmembrane helix</keyword>
<evidence type="ECO:0000313" key="2">
    <source>
        <dbReference type="EMBL" id="RJP56754.1"/>
    </source>
</evidence>
<dbReference type="EMBL" id="QZJZ01000091">
    <property type="protein sequence ID" value="RJP56754.1"/>
    <property type="molecule type" value="Genomic_DNA"/>
</dbReference>
<keyword evidence="1" id="KW-0472">Membrane</keyword>
<dbReference type="AlphaFoldDB" id="A0A3A4QSF2"/>
<evidence type="ECO:0000313" key="3">
    <source>
        <dbReference type="Proteomes" id="UP000266426"/>
    </source>
</evidence>
<gene>
    <name evidence="2" type="ORF">C4541_11525</name>
</gene>
<proteinExistence type="predicted"/>
<accession>A0A3A4QSF2</accession>
<keyword evidence="1" id="KW-0812">Transmembrane</keyword>
<sequence>MDGSARDGKEKSLSAIVYRLQTESSQLDLLRVEYRAVFNPGGVCERILESVECDSPIQKMYQHSYVARCFAAYCLPEDLAGRVLVGAWRIGAPVASAYSALTFSRWVRDGYMVLPDFSHPGWPVGVVLTVAAAYTLAVMPVRLAAGVRMQSYAGWAHREKMRLLNLNE</sequence>
<reference evidence="2 3" key="1">
    <citation type="journal article" date="2017" name="ISME J.">
        <title>Energy and carbon metabolisms in a deep terrestrial subsurface fluid microbial community.</title>
        <authorList>
            <person name="Momper L."/>
            <person name="Jungbluth S.P."/>
            <person name="Lee M.D."/>
            <person name="Amend J.P."/>
        </authorList>
    </citation>
    <scope>NUCLEOTIDE SEQUENCE [LARGE SCALE GENOMIC DNA]</scope>
    <source>
        <strain evidence="2">SURF_26</strain>
    </source>
</reference>
<dbReference type="Proteomes" id="UP000266426">
    <property type="component" value="Unassembled WGS sequence"/>
</dbReference>
<feature type="transmembrane region" description="Helical" evidence="1">
    <location>
        <begin position="121"/>
        <end position="141"/>
    </location>
</feature>
<evidence type="ECO:0000256" key="1">
    <source>
        <dbReference type="SAM" id="Phobius"/>
    </source>
</evidence>
<name>A0A3A4QSF2_9BACT</name>
<organism evidence="2 3">
    <name type="scientific">Candidatus Auribacter fodinae</name>
    <dbReference type="NCBI Taxonomy" id="2093366"/>
    <lineage>
        <taxon>Bacteria</taxon>
        <taxon>Pseudomonadati</taxon>
        <taxon>Candidatus Auribacterota</taxon>
        <taxon>Candidatus Auribacteria</taxon>
        <taxon>Candidatus Auribacterales</taxon>
        <taxon>Candidatus Auribacteraceae</taxon>
        <taxon>Candidatus Auribacter</taxon>
    </lineage>
</organism>
<comment type="caution">
    <text evidence="2">The sequence shown here is derived from an EMBL/GenBank/DDBJ whole genome shotgun (WGS) entry which is preliminary data.</text>
</comment>